<reference evidence="4" key="1">
    <citation type="submission" date="2024-02" db="EMBL/GenBank/DDBJ databases">
        <authorList>
            <consortium name="ELIXIR-Norway"/>
            <consortium name="Elixir Norway"/>
        </authorList>
    </citation>
    <scope>NUCLEOTIDE SEQUENCE</scope>
</reference>
<dbReference type="SUPFAM" id="SSF102462">
    <property type="entry name" value="Peptidyl-tRNA hydrolase II"/>
    <property type="match status" value="1"/>
</dbReference>
<dbReference type="EC" id="3.1.1.29" evidence="1"/>
<accession>A0ABP0TJ34</accession>
<sequence>MSDPELANSGAFCLLDDERRSRRRPGNVEVVVMDVGEKLTTLPLLVAVGAGYLGMGYVVGKRSIDGDDDVVVSPDITSALTKPKYHGKERSTTHDVEELAEEFNDFKMVLAVRNDLKMGKGKVAAQCSHATLGLYKKVFHCAPKALQRWEMCSQVKVVTKVNSEQEILFLQSRAKSMKLPCHITIDAGRTQIAPSLYNFPSCCVLMIHMPGIETGMKTGTRMVLSQLITDWYCYLC</sequence>
<dbReference type="PANTHER" id="PTHR12649:SF30">
    <property type="entry name" value="AMINOACYL-TRNA HYDROLASE"/>
    <property type="match status" value="1"/>
</dbReference>
<protein>
    <recommendedName>
        <fullName evidence="1">peptidyl-tRNA hydrolase</fullName>
        <ecNumber evidence="1">3.1.1.29</ecNumber>
    </recommendedName>
</protein>
<gene>
    <name evidence="4" type="ORF">CSSPTR1EN2_LOCUS2882</name>
</gene>
<evidence type="ECO:0000313" key="4">
    <source>
        <dbReference type="EMBL" id="CAK9195153.1"/>
    </source>
</evidence>
<dbReference type="EMBL" id="OZ019902">
    <property type="protein sequence ID" value="CAK9195153.1"/>
    <property type="molecule type" value="Genomic_DNA"/>
</dbReference>
<evidence type="ECO:0000256" key="2">
    <source>
        <dbReference type="ARBA" id="ARBA00022801"/>
    </source>
</evidence>
<dbReference type="Gene3D" id="3.40.1490.10">
    <property type="entry name" value="Bit1"/>
    <property type="match status" value="1"/>
</dbReference>
<keyword evidence="2" id="KW-0378">Hydrolase</keyword>
<name>A0ABP0TJ34_9BRYO</name>
<evidence type="ECO:0000256" key="1">
    <source>
        <dbReference type="ARBA" id="ARBA00013260"/>
    </source>
</evidence>
<organism evidence="4 5">
    <name type="scientific">Sphagnum troendelagicum</name>
    <dbReference type="NCBI Taxonomy" id="128251"/>
    <lineage>
        <taxon>Eukaryota</taxon>
        <taxon>Viridiplantae</taxon>
        <taxon>Streptophyta</taxon>
        <taxon>Embryophyta</taxon>
        <taxon>Bryophyta</taxon>
        <taxon>Sphagnophytina</taxon>
        <taxon>Sphagnopsida</taxon>
        <taxon>Sphagnales</taxon>
        <taxon>Sphagnaceae</taxon>
        <taxon>Sphagnum</taxon>
    </lineage>
</organism>
<proteinExistence type="predicted"/>
<evidence type="ECO:0000256" key="3">
    <source>
        <dbReference type="ARBA" id="ARBA00048707"/>
    </source>
</evidence>
<evidence type="ECO:0000313" key="5">
    <source>
        <dbReference type="Proteomes" id="UP001497512"/>
    </source>
</evidence>
<dbReference type="PANTHER" id="PTHR12649">
    <property type="entry name" value="PEPTIDYL-TRNA HYDROLASE 2"/>
    <property type="match status" value="1"/>
</dbReference>
<dbReference type="NCBIfam" id="TIGR00283">
    <property type="entry name" value="arch_pth2"/>
    <property type="match status" value="1"/>
</dbReference>
<keyword evidence="5" id="KW-1185">Reference proteome</keyword>
<dbReference type="InterPro" id="IPR002833">
    <property type="entry name" value="PTH2"/>
</dbReference>
<dbReference type="Proteomes" id="UP001497512">
    <property type="component" value="Chromosome 10"/>
</dbReference>
<dbReference type="CDD" id="cd02430">
    <property type="entry name" value="PTH2"/>
    <property type="match status" value="1"/>
</dbReference>
<comment type="catalytic activity">
    <reaction evidence="3">
        <text>an N-acyl-L-alpha-aminoacyl-tRNA + H2O = an N-acyl-L-amino acid + a tRNA + H(+)</text>
        <dbReference type="Rhea" id="RHEA:54448"/>
        <dbReference type="Rhea" id="RHEA-COMP:10123"/>
        <dbReference type="Rhea" id="RHEA-COMP:13883"/>
        <dbReference type="ChEBI" id="CHEBI:15377"/>
        <dbReference type="ChEBI" id="CHEBI:15378"/>
        <dbReference type="ChEBI" id="CHEBI:59874"/>
        <dbReference type="ChEBI" id="CHEBI:78442"/>
        <dbReference type="ChEBI" id="CHEBI:138191"/>
        <dbReference type="EC" id="3.1.1.29"/>
    </reaction>
</comment>
<dbReference type="Pfam" id="PF01981">
    <property type="entry name" value="PTH2"/>
    <property type="match status" value="1"/>
</dbReference>
<dbReference type="InterPro" id="IPR023476">
    <property type="entry name" value="Pep_tRNA_hydro_II_dom_sf"/>
</dbReference>